<sequence length="90" mass="10360">MRLPAEVRHRLNLHARKGSKAARRRQVKRAEAFATWCGCDPRQVGKAHVYAYFRAHDLAPTTARDHWYAVRLLWQATGRHGDPPKPPQVP</sequence>
<organism evidence="1">
    <name type="scientific">Halomonas sp. ZM3</name>
    <dbReference type="NCBI Taxonomy" id="1250400"/>
    <lineage>
        <taxon>Bacteria</taxon>
        <taxon>Pseudomonadati</taxon>
        <taxon>Pseudomonadota</taxon>
        <taxon>Gammaproteobacteria</taxon>
        <taxon>Oceanospirillales</taxon>
        <taxon>Halomonadaceae</taxon>
        <taxon>Halomonas</taxon>
    </lineage>
</organism>
<reference evidence="1" key="1">
    <citation type="journal article" date="2013" name="BMC Microbiol.">
        <title>Characterization of Halomonas sp. ZM3 isolated from the Zelazny Most post-flotation waste reservoir, with a special focus on its mobile DNA.</title>
        <authorList>
            <person name="Dziewit L."/>
            <person name="Pyzik A."/>
            <person name="Matlakowska R."/>
            <person name="Baj J."/>
            <person name="Szuplewska M."/>
            <person name="Bartosik D."/>
        </authorList>
    </citation>
    <scope>NUCLEOTIDE SEQUENCE</scope>
    <source>
        <strain evidence="1">ZM3</strain>
        <plasmid evidence="1">pZM3H1</plasmid>
    </source>
</reference>
<dbReference type="SUPFAM" id="SSF47823">
    <property type="entry name" value="lambda integrase-like, N-terminal domain"/>
    <property type="match status" value="1"/>
</dbReference>
<dbReference type="AlphaFoldDB" id="K7SJL9"/>
<dbReference type="RefSeq" id="WP_015077963.1">
    <property type="nucleotide sequence ID" value="NC_019426.1"/>
</dbReference>
<name>K7SJL9_9GAMM</name>
<dbReference type="EMBL" id="JX569338">
    <property type="protein sequence ID" value="AFW03509.1"/>
    <property type="molecule type" value="Genomic_DNA"/>
</dbReference>
<accession>K7SJL9</accession>
<geneLocation type="plasmid" evidence="1">
    <name>pZM3H1</name>
</geneLocation>
<proteinExistence type="predicted"/>
<keyword evidence="1" id="KW-0614">Plasmid</keyword>
<evidence type="ECO:0000313" key="1">
    <source>
        <dbReference type="EMBL" id="AFW03509.1"/>
    </source>
</evidence>
<protein>
    <submittedName>
        <fullName evidence="1">Uncharacterized protein</fullName>
    </submittedName>
</protein>